<dbReference type="HOGENOM" id="CLU_028069_0_0_1"/>
<accession>D2A5L2</accession>
<dbReference type="PANTHER" id="PTHR21461:SF83">
    <property type="entry name" value="GLYCOSYLTRANSFERASE FAMILY 92 PROTEIN"/>
    <property type="match status" value="1"/>
</dbReference>
<evidence type="ECO:0000256" key="1">
    <source>
        <dbReference type="ARBA" id="ARBA00004167"/>
    </source>
</evidence>
<evidence type="ECO:0000256" key="6">
    <source>
        <dbReference type="ARBA" id="ARBA00022989"/>
    </source>
</evidence>
<keyword evidence="10" id="KW-1185">Reference proteome</keyword>
<dbReference type="OrthoDB" id="2017643at2759"/>
<dbReference type="EMBL" id="KQ971345">
    <property type="protein sequence ID" value="EFA05387.1"/>
    <property type="molecule type" value="Genomic_DNA"/>
</dbReference>
<dbReference type="GO" id="GO:0005737">
    <property type="term" value="C:cytoplasm"/>
    <property type="evidence" value="ECO:0000318"/>
    <property type="project" value="GO_Central"/>
</dbReference>
<reference evidence="9 10" key="2">
    <citation type="journal article" date="2010" name="Nucleic Acids Res.">
        <title>BeetleBase in 2010: revisions to provide comprehensive genomic information for Tribolium castaneum.</title>
        <authorList>
            <person name="Kim H.S."/>
            <person name="Murphy T."/>
            <person name="Xia J."/>
            <person name="Caragea D."/>
            <person name="Park Y."/>
            <person name="Beeman R.W."/>
            <person name="Lorenzen M.D."/>
            <person name="Butcher S."/>
            <person name="Manak J.R."/>
            <person name="Brown S.J."/>
        </authorList>
    </citation>
    <scope>GENOME REANNOTATION</scope>
    <source>
        <strain evidence="9 10">Georgia GA2</strain>
    </source>
</reference>
<evidence type="ECO:0000313" key="10">
    <source>
        <dbReference type="Proteomes" id="UP000007266"/>
    </source>
</evidence>
<comment type="subcellular location">
    <subcellularLocation>
        <location evidence="1">Membrane</location>
        <topology evidence="1">Single-pass membrane protein</topology>
    </subcellularLocation>
</comment>
<dbReference type="GO" id="GO:0016020">
    <property type="term" value="C:membrane"/>
    <property type="evidence" value="ECO:0007669"/>
    <property type="project" value="UniProtKB-SubCell"/>
</dbReference>
<evidence type="ECO:0000256" key="5">
    <source>
        <dbReference type="ARBA" id="ARBA00022692"/>
    </source>
</evidence>
<comment type="similarity">
    <text evidence="2 8">Belongs to the glycosyltransferase 92 family.</text>
</comment>
<dbReference type="InParanoid" id="D2A5L2"/>
<evidence type="ECO:0000256" key="2">
    <source>
        <dbReference type="ARBA" id="ARBA00007647"/>
    </source>
</evidence>
<dbReference type="Proteomes" id="UP000007266">
    <property type="component" value="Linkage group 6"/>
</dbReference>
<dbReference type="InterPro" id="IPR008166">
    <property type="entry name" value="Glyco_transf_92"/>
</dbReference>
<evidence type="ECO:0000256" key="8">
    <source>
        <dbReference type="RuleBase" id="RU366017"/>
    </source>
</evidence>
<keyword evidence="7 8" id="KW-0472">Membrane</keyword>
<dbReference type="OMA" id="KCESATN"/>
<keyword evidence="3 8" id="KW-0328">Glycosyltransferase</keyword>
<evidence type="ECO:0000256" key="3">
    <source>
        <dbReference type="ARBA" id="ARBA00022676"/>
    </source>
</evidence>
<keyword evidence="5 8" id="KW-0812">Transmembrane</keyword>
<proteinExistence type="inferred from homology"/>
<dbReference type="AlphaFoldDB" id="D2A5L2"/>
<dbReference type="eggNOG" id="KOG4735">
    <property type="taxonomic scope" value="Eukaryota"/>
</dbReference>
<evidence type="ECO:0000256" key="7">
    <source>
        <dbReference type="ARBA" id="ARBA00023136"/>
    </source>
</evidence>
<sequence>MLKKIYFVLLVPTILLIIFYHQNKVPKKSNPDSKKSLNIGNVPEIYLSDAKITKSINHSCANFPQLSDLHFNNNYWQLQQTTFGDFYLFGAYLDQRHDPVVRILALYEEYQPQNTYFCQLWYDNSPRPLIVESDVPYWLFRHNWGADNKAYKHPYLITCPVDLIKGQKPSSVSLVEKPCDNASNNLRIFESFSKRRKNFLVCVKGLFYPFEDKTHRLVEWIELLGLLGVEKIHFFELNVHPNTKKLLSYYENHGRIEVTPLSVAGSVSNNPQAVERFLREKYTERRLQEVIPYNDCLYRHLHEFKYVVLLDTDEVIIPAENTWLELIETLQDILPNSSSYMARNVYFWDNPSHQHEWFEGIPRHMHMLQHVFRARKHTKPMYFVKGFHDTRLVIALHNHFPFLCYKKCDFTEIDLGLAHLQHYRADCAYGVKNCGVMKSESAMDTRVWNFKHELVKRVEKTLADLNLTLKMEV</sequence>
<dbReference type="PhylomeDB" id="D2A5L2"/>
<dbReference type="PANTHER" id="PTHR21461">
    <property type="entry name" value="GLYCOSYLTRANSFERASE FAMILY 92 PROTEIN"/>
    <property type="match status" value="1"/>
</dbReference>
<evidence type="ECO:0000313" key="9">
    <source>
        <dbReference type="EMBL" id="EFA05387.1"/>
    </source>
</evidence>
<organism evidence="9 10">
    <name type="scientific">Tribolium castaneum</name>
    <name type="common">Red flour beetle</name>
    <dbReference type="NCBI Taxonomy" id="7070"/>
    <lineage>
        <taxon>Eukaryota</taxon>
        <taxon>Metazoa</taxon>
        <taxon>Ecdysozoa</taxon>
        <taxon>Arthropoda</taxon>
        <taxon>Hexapoda</taxon>
        <taxon>Insecta</taxon>
        <taxon>Pterygota</taxon>
        <taxon>Neoptera</taxon>
        <taxon>Endopterygota</taxon>
        <taxon>Coleoptera</taxon>
        <taxon>Polyphaga</taxon>
        <taxon>Cucujiformia</taxon>
        <taxon>Tenebrionidae</taxon>
        <taxon>Tenebrionidae incertae sedis</taxon>
        <taxon>Tribolium</taxon>
    </lineage>
</organism>
<feature type="transmembrane region" description="Helical" evidence="8">
    <location>
        <begin position="5"/>
        <end position="21"/>
    </location>
</feature>
<dbReference type="KEGG" id="tca:659249"/>
<keyword evidence="4 8" id="KW-0808">Transferase</keyword>
<dbReference type="EC" id="2.4.1.-" evidence="8"/>
<reference evidence="9 10" key="1">
    <citation type="journal article" date="2008" name="Nature">
        <title>The genome of the model beetle and pest Tribolium castaneum.</title>
        <authorList>
            <consortium name="Tribolium Genome Sequencing Consortium"/>
            <person name="Richards S."/>
            <person name="Gibbs R.A."/>
            <person name="Weinstock G.M."/>
            <person name="Brown S.J."/>
            <person name="Denell R."/>
            <person name="Beeman R.W."/>
            <person name="Gibbs R."/>
            <person name="Beeman R.W."/>
            <person name="Brown S.J."/>
            <person name="Bucher G."/>
            <person name="Friedrich M."/>
            <person name="Grimmelikhuijzen C.J."/>
            <person name="Klingler M."/>
            <person name="Lorenzen M."/>
            <person name="Richards S."/>
            <person name="Roth S."/>
            <person name="Schroder R."/>
            <person name="Tautz D."/>
            <person name="Zdobnov E.M."/>
            <person name="Muzny D."/>
            <person name="Gibbs R.A."/>
            <person name="Weinstock G.M."/>
            <person name="Attaway T."/>
            <person name="Bell S."/>
            <person name="Buhay C.J."/>
            <person name="Chandrabose M.N."/>
            <person name="Chavez D."/>
            <person name="Clerk-Blankenburg K.P."/>
            <person name="Cree A."/>
            <person name="Dao M."/>
            <person name="Davis C."/>
            <person name="Chacko J."/>
            <person name="Dinh H."/>
            <person name="Dugan-Rocha S."/>
            <person name="Fowler G."/>
            <person name="Garner T.T."/>
            <person name="Garnes J."/>
            <person name="Gnirke A."/>
            <person name="Hawes A."/>
            <person name="Hernandez J."/>
            <person name="Hines S."/>
            <person name="Holder M."/>
            <person name="Hume J."/>
            <person name="Jhangiani S.N."/>
            <person name="Joshi V."/>
            <person name="Khan Z.M."/>
            <person name="Jackson L."/>
            <person name="Kovar C."/>
            <person name="Kowis A."/>
            <person name="Lee S."/>
            <person name="Lewis L.R."/>
            <person name="Margolis J."/>
            <person name="Morgan M."/>
            <person name="Nazareth L.V."/>
            <person name="Nguyen N."/>
            <person name="Okwuonu G."/>
            <person name="Parker D."/>
            <person name="Richards S."/>
            <person name="Ruiz S.J."/>
            <person name="Santibanez J."/>
            <person name="Savard J."/>
            <person name="Scherer S.E."/>
            <person name="Schneider B."/>
            <person name="Sodergren E."/>
            <person name="Tautz D."/>
            <person name="Vattahil S."/>
            <person name="Villasana D."/>
            <person name="White C.S."/>
            <person name="Wright R."/>
            <person name="Park Y."/>
            <person name="Beeman R.W."/>
            <person name="Lord J."/>
            <person name="Oppert B."/>
            <person name="Lorenzen M."/>
            <person name="Brown S."/>
            <person name="Wang L."/>
            <person name="Savard J."/>
            <person name="Tautz D."/>
            <person name="Richards S."/>
            <person name="Weinstock G."/>
            <person name="Gibbs R.A."/>
            <person name="Liu Y."/>
            <person name="Worley K."/>
            <person name="Weinstock G."/>
            <person name="Elsik C.G."/>
            <person name="Reese J.T."/>
            <person name="Elhaik E."/>
            <person name="Landan G."/>
            <person name="Graur D."/>
            <person name="Arensburger P."/>
            <person name="Atkinson P."/>
            <person name="Beeman R.W."/>
            <person name="Beidler J."/>
            <person name="Brown S.J."/>
            <person name="Demuth J.P."/>
            <person name="Drury D.W."/>
            <person name="Du Y.Z."/>
            <person name="Fujiwara H."/>
            <person name="Lorenzen M."/>
            <person name="Maselli V."/>
            <person name="Osanai M."/>
            <person name="Park Y."/>
            <person name="Robertson H.M."/>
            <person name="Tu Z."/>
            <person name="Wang J.J."/>
            <person name="Wang S."/>
            <person name="Richards S."/>
            <person name="Song H."/>
            <person name="Zhang L."/>
            <person name="Sodergren E."/>
            <person name="Werner D."/>
            <person name="Stanke M."/>
            <person name="Morgenstern B."/>
            <person name="Solovyev V."/>
            <person name="Kosarev P."/>
            <person name="Brown G."/>
            <person name="Chen H.C."/>
            <person name="Ermolaeva O."/>
            <person name="Hlavina W."/>
            <person name="Kapustin Y."/>
            <person name="Kiryutin B."/>
            <person name="Kitts P."/>
            <person name="Maglott D."/>
            <person name="Pruitt K."/>
            <person name="Sapojnikov V."/>
            <person name="Souvorov A."/>
            <person name="Mackey A.J."/>
            <person name="Waterhouse R.M."/>
            <person name="Wyder S."/>
            <person name="Zdobnov E.M."/>
            <person name="Zdobnov E.M."/>
            <person name="Wyder S."/>
            <person name="Kriventseva E.V."/>
            <person name="Kadowaki T."/>
            <person name="Bork P."/>
            <person name="Aranda M."/>
            <person name="Bao R."/>
            <person name="Beermann A."/>
            <person name="Berns N."/>
            <person name="Bolognesi R."/>
            <person name="Bonneton F."/>
            <person name="Bopp D."/>
            <person name="Brown S.J."/>
            <person name="Bucher G."/>
            <person name="Butts T."/>
            <person name="Chaumot A."/>
            <person name="Denell R.E."/>
            <person name="Ferrier D.E."/>
            <person name="Friedrich M."/>
            <person name="Gordon C.M."/>
            <person name="Jindra M."/>
            <person name="Klingler M."/>
            <person name="Lan Q."/>
            <person name="Lattorff H.M."/>
            <person name="Laudet V."/>
            <person name="von Levetsow C."/>
            <person name="Liu Z."/>
            <person name="Lutz R."/>
            <person name="Lynch J.A."/>
            <person name="da Fonseca R.N."/>
            <person name="Posnien N."/>
            <person name="Reuter R."/>
            <person name="Roth S."/>
            <person name="Savard J."/>
            <person name="Schinko J.B."/>
            <person name="Schmitt C."/>
            <person name="Schoppmeier M."/>
            <person name="Schroder R."/>
            <person name="Shippy T.D."/>
            <person name="Simonnet F."/>
            <person name="Marques-Souza H."/>
            <person name="Tautz D."/>
            <person name="Tomoyasu Y."/>
            <person name="Trauner J."/>
            <person name="Van der Zee M."/>
            <person name="Vervoort M."/>
            <person name="Wittkopp N."/>
            <person name="Wimmer E.A."/>
            <person name="Yang X."/>
            <person name="Jones A.K."/>
            <person name="Sattelle D.B."/>
            <person name="Ebert P.R."/>
            <person name="Nelson D."/>
            <person name="Scott J.G."/>
            <person name="Beeman R.W."/>
            <person name="Muthukrishnan S."/>
            <person name="Kramer K.J."/>
            <person name="Arakane Y."/>
            <person name="Beeman R.W."/>
            <person name="Zhu Q."/>
            <person name="Hogenkamp D."/>
            <person name="Dixit R."/>
            <person name="Oppert B."/>
            <person name="Jiang H."/>
            <person name="Zou Z."/>
            <person name="Marshall J."/>
            <person name="Elpidina E."/>
            <person name="Vinokurov K."/>
            <person name="Oppert C."/>
            <person name="Zou Z."/>
            <person name="Evans J."/>
            <person name="Lu Z."/>
            <person name="Zhao P."/>
            <person name="Sumathipala N."/>
            <person name="Altincicek B."/>
            <person name="Vilcinskas A."/>
            <person name="Williams M."/>
            <person name="Hultmark D."/>
            <person name="Hetru C."/>
            <person name="Jiang H."/>
            <person name="Grimmelikhuijzen C.J."/>
            <person name="Hauser F."/>
            <person name="Cazzamali G."/>
            <person name="Williamson M."/>
            <person name="Park Y."/>
            <person name="Li B."/>
            <person name="Tanaka Y."/>
            <person name="Predel R."/>
            <person name="Neupert S."/>
            <person name="Schachtner J."/>
            <person name="Verleyen P."/>
            <person name="Raible F."/>
            <person name="Bork P."/>
            <person name="Friedrich M."/>
            <person name="Walden K.K."/>
            <person name="Robertson H.M."/>
            <person name="Angeli S."/>
            <person name="Foret S."/>
            <person name="Bucher G."/>
            <person name="Schuetz S."/>
            <person name="Maleszka R."/>
            <person name="Wimmer E.A."/>
            <person name="Beeman R.W."/>
            <person name="Lorenzen M."/>
            <person name="Tomoyasu Y."/>
            <person name="Miller S.C."/>
            <person name="Grossmann D."/>
            <person name="Bucher G."/>
        </authorList>
    </citation>
    <scope>NUCLEOTIDE SEQUENCE [LARGE SCALE GENOMIC DNA]</scope>
    <source>
        <strain evidence="9 10">Georgia GA2</strain>
    </source>
</reference>
<gene>
    <name evidence="9" type="primary">AUGUSTUS-3.0.2_15559</name>
    <name evidence="9" type="ORF">TcasGA2_TC015559</name>
</gene>
<evidence type="ECO:0000256" key="4">
    <source>
        <dbReference type="ARBA" id="ARBA00022679"/>
    </source>
</evidence>
<dbReference type="GO" id="GO:0016757">
    <property type="term" value="F:glycosyltransferase activity"/>
    <property type="evidence" value="ECO:0000318"/>
    <property type="project" value="GO_Central"/>
</dbReference>
<protein>
    <recommendedName>
        <fullName evidence="8">Glycosyltransferase family 92 protein</fullName>
        <ecNumber evidence="8">2.4.1.-</ecNumber>
    </recommendedName>
</protein>
<name>D2A5L2_TRICA</name>
<dbReference type="Pfam" id="PF01697">
    <property type="entry name" value="Glyco_transf_92"/>
    <property type="match status" value="1"/>
</dbReference>
<keyword evidence="6 8" id="KW-1133">Transmembrane helix</keyword>